<dbReference type="Gene3D" id="3.10.129.10">
    <property type="entry name" value="Hotdog Thioesterase"/>
    <property type="match status" value="1"/>
</dbReference>
<reference evidence="1 2" key="1">
    <citation type="submission" date="2017-05" db="EMBL/GenBank/DDBJ databases">
        <title>Draft genome sequence of Elsinoe australis.</title>
        <authorList>
            <person name="Cheng Q."/>
        </authorList>
    </citation>
    <scope>NUCLEOTIDE SEQUENCE [LARGE SCALE GENOMIC DNA]</scope>
    <source>
        <strain evidence="1 2">NL1</strain>
    </source>
</reference>
<gene>
    <name evidence="1" type="ORF">B9Z65_2242</name>
</gene>
<dbReference type="PANTHER" id="PTHR47260:SF3">
    <property type="entry name" value="THIOESTERASE FAMILY PROTEIN (AFU_ORTHOLOGUE AFUA_7G03960)"/>
    <property type="match status" value="1"/>
</dbReference>
<dbReference type="STRING" id="40998.A0A2P7YNI6"/>
<comment type="caution">
    <text evidence="1">The sequence shown here is derived from an EMBL/GenBank/DDBJ whole genome shotgun (WGS) entry which is preliminary data.</text>
</comment>
<dbReference type="SUPFAM" id="SSF54637">
    <property type="entry name" value="Thioesterase/thiol ester dehydrase-isomerase"/>
    <property type="match status" value="1"/>
</dbReference>
<dbReference type="InterPro" id="IPR029069">
    <property type="entry name" value="HotDog_dom_sf"/>
</dbReference>
<dbReference type="InterPro" id="IPR052061">
    <property type="entry name" value="PTE-AB_protein"/>
</dbReference>
<evidence type="ECO:0000313" key="1">
    <source>
        <dbReference type="EMBL" id="PSK37500.1"/>
    </source>
</evidence>
<accession>A0A2P7YNI6</accession>
<dbReference type="CDD" id="cd03443">
    <property type="entry name" value="PaaI_thioesterase"/>
    <property type="match status" value="1"/>
</dbReference>
<dbReference type="OrthoDB" id="506431at2759"/>
<dbReference type="Proteomes" id="UP000243723">
    <property type="component" value="Unassembled WGS sequence"/>
</dbReference>
<dbReference type="AlphaFoldDB" id="A0A2P7YNI6"/>
<sequence length="268" mass="30256">MALTRPCLFARSLLSGTWNKRVRHCNGRYFTTTTFRSEADDEVDFFRSFITSNWPPQSSIDYFNSIPWTSRILKDPTYEPLPFYSRHPFPSGENAPFSRLTNTNDTIPHLLSCRLRDLKTPPPLVSGSAVIKPAAVLPEVLVLLSLQPGLNAHPTLCHGGFQGVIFDEIIRFLILVHYNNDLTSQPDSIPRDGPRVRHYTLRMGIEYFAPVTTPTDVLVRASLKRRVGRKWVATADMVDQEGKVLSRAESLWVTAKSREEQKGLEGSG</sequence>
<dbReference type="PANTHER" id="PTHR47260">
    <property type="entry name" value="UPF0644 PROTEIN PB2B4.06"/>
    <property type="match status" value="1"/>
</dbReference>
<keyword evidence="2" id="KW-1185">Reference proteome</keyword>
<evidence type="ECO:0000313" key="2">
    <source>
        <dbReference type="Proteomes" id="UP000243723"/>
    </source>
</evidence>
<protein>
    <recommendedName>
        <fullName evidence="3">Thioesterase domain-containing protein</fullName>
    </recommendedName>
</protein>
<name>A0A2P7YNI6_9PEZI</name>
<organism evidence="1 2">
    <name type="scientific">Elsinoe australis</name>
    <dbReference type="NCBI Taxonomy" id="40998"/>
    <lineage>
        <taxon>Eukaryota</taxon>
        <taxon>Fungi</taxon>
        <taxon>Dikarya</taxon>
        <taxon>Ascomycota</taxon>
        <taxon>Pezizomycotina</taxon>
        <taxon>Dothideomycetes</taxon>
        <taxon>Dothideomycetidae</taxon>
        <taxon>Myriangiales</taxon>
        <taxon>Elsinoaceae</taxon>
        <taxon>Elsinoe</taxon>
    </lineage>
</organism>
<dbReference type="EMBL" id="NHZQ01000412">
    <property type="protein sequence ID" value="PSK37500.1"/>
    <property type="molecule type" value="Genomic_DNA"/>
</dbReference>
<evidence type="ECO:0008006" key="3">
    <source>
        <dbReference type="Google" id="ProtNLM"/>
    </source>
</evidence>
<proteinExistence type="predicted"/>